<name>A0A9D1HI78_9FIRM</name>
<evidence type="ECO:0000313" key="2">
    <source>
        <dbReference type="EMBL" id="HIU03728.1"/>
    </source>
</evidence>
<reference evidence="2" key="1">
    <citation type="submission" date="2020-10" db="EMBL/GenBank/DDBJ databases">
        <authorList>
            <person name="Gilroy R."/>
        </authorList>
    </citation>
    <scope>NUCLEOTIDE SEQUENCE</scope>
    <source>
        <strain evidence="2">CHK187-14744</strain>
    </source>
</reference>
<protein>
    <submittedName>
        <fullName evidence="2">Uncharacterized protein</fullName>
    </submittedName>
</protein>
<dbReference type="AlphaFoldDB" id="A0A9D1HI78"/>
<dbReference type="EMBL" id="DVLT01000069">
    <property type="protein sequence ID" value="HIU03728.1"/>
    <property type="molecule type" value="Genomic_DNA"/>
</dbReference>
<comment type="caution">
    <text evidence="2">The sequence shown here is derived from an EMBL/GenBank/DDBJ whole genome shotgun (WGS) entry which is preliminary data.</text>
</comment>
<dbReference type="PROSITE" id="PS51257">
    <property type="entry name" value="PROKAR_LIPOPROTEIN"/>
    <property type="match status" value="1"/>
</dbReference>
<keyword evidence="1" id="KW-1133">Transmembrane helix</keyword>
<dbReference type="Proteomes" id="UP000824164">
    <property type="component" value="Unassembled WGS sequence"/>
</dbReference>
<feature type="transmembrane region" description="Helical" evidence="1">
    <location>
        <begin position="207"/>
        <end position="231"/>
    </location>
</feature>
<gene>
    <name evidence="2" type="ORF">IAB63_10805</name>
</gene>
<evidence type="ECO:0000313" key="3">
    <source>
        <dbReference type="Proteomes" id="UP000824164"/>
    </source>
</evidence>
<keyword evidence="1" id="KW-0472">Membrane</keyword>
<keyword evidence="1" id="KW-0812">Transmembrane</keyword>
<evidence type="ECO:0000256" key="1">
    <source>
        <dbReference type="SAM" id="Phobius"/>
    </source>
</evidence>
<proteinExistence type="predicted"/>
<accession>A0A9D1HI78</accession>
<feature type="transmembrane region" description="Helical" evidence="1">
    <location>
        <begin position="20"/>
        <end position="38"/>
    </location>
</feature>
<organism evidence="2 3">
    <name type="scientific">Candidatus Onthocola gallistercoris</name>
    <dbReference type="NCBI Taxonomy" id="2840876"/>
    <lineage>
        <taxon>Bacteria</taxon>
        <taxon>Bacillati</taxon>
        <taxon>Bacillota</taxon>
        <taxon>Bacilli</taxon>
        <taxon>Candidatus Onthocola</taxon>
    </lineage>
</organism>
<sequence length="259" mass="29283">MFQKFGLNDVFTGFWKFKIWLIAATLVLGCGTTAVLYWNQSRNAVDLTGKELYCSSASFYFEPSYEGDTQIIVSEDGVTAETLAVTYNVMLDADFCKQHVYDYLLEIYSEDELKKLVGKDTIDIHSFQDYFKHNILSDGRCLNIFTTCQDEAFAGNLLDAYVDYLTMVVNDQMSNTRMISLGGADQILPLSASNNDIVSGYLNDLTLVDIICVFVIVFGVLCILLFIYLLFFPTMNRASDFSYYDVNVIGEIDLNRKGD</sequence>
<reference evidence="2" key="2">
    <citation type="journal article" date="2021" name="PeerJ">
        <title>Extensive microbial diversity within the chicken gut microbiome revealed by metagenomics and culture.</title>
        <authorList>
            <person name="Gilroy R."/>
            <person name="Ravi A."/>
            <person name="Getino M."/>
            <person name="Pursley I."/>
            <person name="Horton D.L."/>
            <person name="Alikhan N.F."/>
            <person name="Baker D."/>
            <person name="Gharbi K."/>
            <person name="Hall N."/>
            <person name="Watson M."/>
            <person name="Adriaenssens E.M."/>
            <person name="Foster-Nyarko E."/>
            <person name="Jarju S."/>
            <person name="Secka A."/>
            <person name="Antonio M."/>
            <person name="Oren A."/>
            <person name="Chaudhuri R.R."/>
            <person name="La Ragione R."/>
            <person name="Hildebrand F."/>
            <person name="Pallen M.J."/>
        </authorList>
    </citation>
    <scope>NUCLEOTIDE SEQUENCE</scope>
    <source>
        <strain evidence="2">CHK187-14744</strain>
    </source>
</reference>